<name>A0A543Q1Z1_ACITH</name>
<protein>
    <recommendedName>
        <fullName evidence="1">HTH cro/C1-type domain-containing protein</fullName>
    </recommendedName>
</protein>
<dbReference type="Proteomes" id="UP000315403">
    <property type="component" value="Unassembled WGS sequence"/>
</dbReference>
<comment type="caution">
    <text evidence="2">The sequence shown here is derived from an EMBL/GenBank/DDBJ whole genome shotgun (WGS) entry which is preliminary data.</text>
</comment>
<evidence type="ECO:0000313" key="2">
    <source>
        <dbReference type="EMBL" id="TQN50342.1"/>
    </source>
</evidence>
<dbReference type="CDD" id="cd00093">
    <property type="entry name" value="HTH_XRE"/>
    <property type="match status" value="1"/>
</dbReference>
<dbReference type="InterPro" id="IPR001387">
    <property type="entry name" value="Cro/C1-type_HTH"/>
</dbReference>
<dbReference type="GO" id="GO:0003677">
    <property type="term" value="F:DNA binding"/>
    <property type="evidence" value="ECO:0007669"/>
    <property type="project" value="InterPro"/>
</dbReference>
<sequence>MDTPISTIADFSSVLKRLRLERGFTQKRLGEKLGLSQKRISAIEAHPEQVSLDQILTVLMALGAKLHVHTLDAEWDAIVDTGEASW</sequence>
<dbReference type="AlphaFoldDB" id="A0A543Q1Z1"/>
<dbReference type="Pfam" id="PF01381">
    <property type="entry name" value="HTH_3"/>
    <property type="match status" value="1"/>
</dbReference>
<dbReference type="GeneID" id="60696173"/>
<dbReference type="RefSeq" id="WP_031573506.1">
    <property type="nucleotide sequence ID" value="NZ_CP045571.1"/>
</dbReference>
<reference evidence="2 3" key="1">
    <citation type="submission" date="2019-03" db="EMBL/GenBank/DDBJ databases">
        <title>New insights into Acidothiobacillus thiooxidans sulfur metabolism through coupled gene expression, solution geochemistry, microscopy and spectroscopy analyses.</title>
        <authorList>
            <person name="Camacho D."/>
            <person name="Frazao R."/>
            <person name="Fouillen A."/>
            <person name="Nanci A."/>
            <person name="Lang B.F."/>
            <person name="Apte S.C."/>
            <person name="Baron C."/>
            <person name="Warren L.A."/>
        </authorList>
    </citation>
    <scope>NUCLEOTIDE SEQUENCE [LARGE SCALE GENOMIC DNA]</scope>
    <source>
        <strain evidence="2 3">ATCC 19377</strain>
    </source>
</reference>
<gene>
    <name evidence="2" type="ORF">DLNHIDIE_00195</name>
</gene>
<dbReference type="Gene3D" id="1.10.260.40">
    <property type="entry name" value="lambda repressor-like DNA-binding domains"/>
    <property type="match status" value="1"/>
</dbReference>
<dbReference type="EMBL" id="SZUV01000001">
    <property type="protein sequence ID" value="TQN50342.1"/>
    <property type="molecule type" value="Genomic_DNA"/>
</dbReference>
<evidence type="ECO:0000313" key="3">
    <source>
        <dbReference type="Proteomes" id="UP000315403"/>
    </source>
</evidence>
<dbReference type="SUPFAM" id="SSF47413">
    <property type="entry name" value="lambda repressor-like DNA-binding domains"/>
    <property type="match status" value="1"/>
</dbReference>
<organism evidence="2 3">
    <name type="scientific">Acidithiobacillus thiooxidans ATCC 19377</name>
    <dbReference type="NCBI Taxonomy" id="637390"/>
    <lineage>
        <taxon>Bacteria</taxon>
        <taxon>Pseudomonadati</taxon>
        <taxon>Pseudomonadota</taxon>
        <taxon>Acidithiobacillia</taxon>
        <taxon>Acidithiobacillales</taxon>
        <taxon>Acidithiobacillaceae</taxon>
        <taxon>Acidithiobacillus</taxon>
    </lineage>
</organism>
<evidence type="ECO:0000259" key="1">
    <source>
        <dbReference type="PROSITE" id="PS50943"/>
    </source>
</evidence>
<feature type="domain" description="HTH cro/C1-type" evidence="1">
    <location>
        <begin position="15"/>
        <end position="71"/>
    </location>
</feature>
<dbReference type="PROSITE" id="PS50943">
    <property type="entry name" value="HTH_CROC1"/>
    <property type="match status" value="1"/>
</dbReference>
<dbReference type="InterPro" id="IPR010982">
    <property type="entry name" value="Lambda_DNA-bd_dom_sf"/>
</dbReference>
<accession>A0A543Q1Z1</accession>
<proteinExistence type="predicted"/>
<dbReference type="SMART" id="SM00530">
    <property type="entry name" value="HTH_XRE"/>
    <property type="match status" value="1"/>
</dbReference>